<gene>
    <name evidence="2" type="ORF">MOV92_00295</name>
</gene>
<name>A0ABY3XAX5_9GAMM</name>
<proteinExistence type="predicted"/>
<sequence>MRRSLHIAVAAAALLAAPAMLPAATYRVDDSGTQVSNNSVQMRWDSPLPGGAARSGVTGALNVALRLNVAAWRGRVGRIYMTLPASPSGPLSATWSTQGRLLPGSLRAGERTLVYSGLISDSALEDTLRLTLQADGQRLVRAEALNFSFEIDLDDP</sequence>
<accession>A0ABY3XAX5</accession>
<evidence type="ECO:0000313" key="3">
    <source>
        <dbReference type="Proteomes" id="UP000829194"/>
    </source>
</evidence>
<evidence type="ECO:0000313" key="2">
    <source>
        <dbReference type="EMBL" id="UNP29763.1"/>
    </source>
</evidence>
<feature type="chain" id="PRO_5046642887" evidence="1">
    <location>
        <begin position="24"/>
        <end position="156"/>
    </location>
</feature>
<feature type="signal peptide" evidence="1">
    <location>
        <begin position="1"/>
        <end position="23"/>
    </location>
</feature>
<keyword evidence="1" id="KW-0732">Signal</keyword>
<dbReference type="RefSeq" id="WP_057941091.1">
    <property type="nucleotide sequence ID" value="NZ_CP011131.1"/>
</dbReference>
<dbReference type="Proteomes" id="UP000829194">
    <property type="component" value="Chromosome"/>
</dbReference>
<reference evidence="2 3" key="1">
    <citation type="submission" date="2022-03" db="EMBL/GenBank/DDBJ databases">
        <title>Complete genome sequence of Lysobacter capsici VKM B-2533 and Lysobacter gummosus 10.1.1, promising sources of lytic agents.</title>
        <authorList>
            <person name="Tarlachkov S.V."/>
            <person name="Kudryakova I.V."/>
            <person name="Afoshin A.S."/>
            <person name="Leontyevskaya E.A."/>
            <person name="Leontyevskaya N.V."/>
        </authorList>
    </citation>
    <scope>NUCLEOTIDE SEQUENCE [LARGE SCALE GENOMIC DNA]</scope>
    <source>
        <strain evidence="2 3">10.1.1</strain>
    </source>
</reference>
<dbReference type="EMBL" id="CP093547">
    <property type="protein sequence ID" value="UNP29763.1"/>
    <property type="molecule type" value="Genomic_DNA"/>
</dbReference>
<protein>
    <submittedName>
        <fullName evidence="2">Uncharacterized protein</fullName>
    </submittedName>
</protein>
<keyword evidence="3" id="KW-1185">Reference proteome</keyword>
<evidence type="ECO:0000256" key="1">
    <source>
        <dbReference type="SAM" id="SignalP"/>
    </source>
</evidence>
<organism evidence="2 3">
    <name type="scientific">Lysobacter gummosus</name>
    <dbReference type="NCBI Taxonomy" id="262324"/>
    <lineage>
        <taxon>Bacteria</taxon>
        <taxon>Pseudomonadati</taxon>
        <taxon>Pseudomonadota</taxon>
        <taxon>Gammaproteobacteria</taxon>
        <taxon>Lysobacterales</taxon>
        <taxon>Lysobacteraceae</taxon>
        <taxon>Lysobacter</taxon>
    </lineage>
</organism>